<dbReference type="EMBL" id="MU003521">
    <property type="protein sequence ID" value="KAF2467158.1"/>
    <property type="molecule type" value="Genomic_DNA"/>
</dbReference>
<keyword evidence="2" id="KW-1185">Reference proteome</keyword>
<reference evidence="1" key="1">
    <citation type="journal article" date="2020" name="Stud. Mycol.">
        <title>101 Dothideomycetes genomes: a test case for predicting lifestyles and emergence of pathogens.</title>
        <authorList>
            <person name="Haridas S."/>
            <person name="Albert R."/>
            <person name="Binder M."/>
            <person name="Bloem J."/>
            <person name="Labutti K."/>
            <person name="Salamov A."/>
            <person name="Andreopoulos B."/>
            <person name="Baker S."/>
            <person name="Barry K."/>
            <person name="Bills G."/>
            <person name="Bluhm B."/>
            <person name="Cannon C."/>
            <person name="Castanera R."/>
            <person name="Culley D."/>
            <person name="Daum C."/>
            <person name="Ezra D."/>
            <person name="Gonzalez J."/>
            <person name="Henrissat B."/>
            <person name="Kuo A."/>
            <person name="Liang C."/>
            <person name="Lipzen A."/>
            <person name="Lutzoni F."/>
            <person name="Magnuson J."/>
            <person name="Mondo S."/>
            <person name="Nolan M."/>
            <person name="Ohm R."/>
            <person name="Pangilinan J."/>
            <person name="Park H.-J."/>
            <person name="Ramirez L."/>
            <person name="Alfaro M."/>
            <person name="Sun H."/>
            <person name="Tritt A."/>
            <person name="Yoshinaga Y."/>
            <person name="Zwiers L.-H."/>
            <person name="Turgeon B."/>
            <person name="Goodwin S."/>
            <person name="Spatafora J."/>
            <person name="Crous P."/>
            <person name="Grigoriev I."/>
        </authorList>
    </citation>
    <scope>NUCLEOTIDE SEQUENCE</scope>
    <source>
        <strain evidence="1">ATCC 200398</strain>
    </source>
</reference>
<proteinExistence type="predicted"/>
<comment type="caution">
    <text evidence="1">The sequence shown here is derived from an EMBL/GenBank/DDBJ whole genome shotgun (WGS) entry which is preliminary data.</text>
</comment>
<organism evidence="1 2">
    <name type="scientific">Lindgomyces ingoldianus</name>
    <dbReference type="NCBI Taxonomy" id="673940"/>
    <lineage>
        <taxon>Eukaryota</taxon>
        <taxon>Fungi</taxon>
        <taxon>Dikarya</taxon>
        <taxon>Ascomycota</taxon>
        <taxon>Pezizomycotina</taxon>
        <taxon>Dothideomycetes</taxon>
        <taxon>Pleosporomycetidae</taxon>
        <taxon>Pleosporales</taxon>
        <taxon>Lindgomycetaceae</taxon>
        <taxon>Lindgomyces</taxon>
    </lineage>
</organism>
<evidence type="ECO:0000313" key="2">
    <source>
        <dbReference type="Proteomes" id="UP000799755"/>
    </source>
</evidence>
<accession>A0ACB6QJI6</accession>
<dbReference type="Proteomes" id="UP000799755">
    <property type="component" value="Unassembled WGS sequence"/>
</dbReference>
<protein>
    <submittedName>
        <fullName evidence="1">MFS general substrate transporter</fullName>
    </submittedName>
</protein>
<evidence type="ECO:0000313" key="1">
    <source>
        <dbReference type="EMBL" id="KAF2467158.1"/>
    </source>
</evidence>
<name>A0ACB6QJI6_9PLEO</name>
<gene>
    <name evidence="1" type="ORF">BDR25DRAFT_305618</name>
</gene>
<sequence>MKTGTTEVPIVVENPDDNTSNNDKNLEAGASPVQQQSVDSDSETISSDAQEGVKQIEAATTVWTKSHLITAYILMFIITFIDAMQQGTTGNMTPYVTSSFQQHSLTAYTSIMSSIIGGIWKLPLAKILDIWGRPQGYALMVGCMILGLIMMAGCNNVQTYAAAQVFYWVGFNGTSYTLGIFVADTSSLKNRGFMFAYVSSPYIATVWITGPLATAFLNGPGWRWSFGAFTLITLAVTLPLLALFMWNYRKAKQAGLIVKRQSNRTFVESLKHYAIEFDIGGVLVICAGLTLFLLPFSLYAHESEGWRAPKIIAMIIIGGILLLVFPFFEKYIAPKTFIPYELLTDRTVIGACVLSATLFVSFYIWDSFFLSFLQVVNGLTITQSNYVANIYSIGSCFWSLLVGIAIRWSGRFKWLALYFGVPVTILGVGLMIAFRQPDVNIGYIVMCQIFIAFAGGTLVITEQIAVMAATDHQHIAVVLALEGMFSSIGGAIGLTIASAIWADVFPARLAEYLPQESQGNLTMIYGSIVTQLSYPKGTETRHAIERAYGDAQKNMLIAATSILVLSIGAVAVWRDIKVKDFKQVKGRVV</sequence>